<dbReference type="PANTHER" id="PTHR34473:SF2">
    <property type="entry name" value="UPF0699 TRANSMEMBRANE PROTEIN YDBT"/>
    <property type="match status" value="1"/>
</dbReference>
<feature type="transmembrane region" description="Helical" evidence="1">
    <location>
        <begin position="210"/>
        <end position="238"/>
    </location>
</feature>
<accession>A0A916WFD0</accession>
<dbReference type="Pfam" id="PF03703">
    <property type="entry name" value="bPH_2"/>
    <property type="match status" value="3"/>
</dbReference>
<evidence type="ECO:0000313" key="3">
    <source>
        <dbReference type="EMBL" id="GGA92715.1"/>
    </source>
</evidence>
<evidence type="ECO:0000256" key="1">
    <source>
        <dbReference type="SAM" id="Phobius"/>
    </source>
</evidence>
<reference evidence="3" key="1">
    <citation type="journal article" date="2014" name="Int. J. Syst. Evol. Microbiol.">
        <title>Complete genome sequence of Corynebacterium casei LMG S-19264T (=DSM 44701T), isolated from a smear-ripened cheese.</title>
        <authorList>
            <consortium name="US DOE Joint Genome Institute (JGI-PGF)"/>
            <person name="Walter F."/>
            <person name="Albersmeier A."/>
            <person name="Kalinowski J."/>
            <person name="Ruckert C."/>
        </authorList>
    </citation>
    <scope>NUCLEOTIDE SEQUENCE</scope>
    <source>
        <strain evidence="3">CGMCC 1.12408</strain>
    </source>
</reference>
<gene>
    <name evidence="3" type="primary">ydbT</name>
    <name evidence="3" type="ORF">GCM10008025_38930</name>
</gene>
<dbReference type="EMBL" id="BMEY01000034">
    <property type="protein sequence ID" value="GGA92715.1"/>
    <property type="molecule type" value="Genomic_DNA"/>
</dbReference>
<dbReference type="InterPro" id="IPR014529">
    <property type="entry name" value="UCP026631"/>
</dbReference>
<feature type="transmembrane region" description="Helical" evidence="1">
    <location>
        <begin position="39"/>
        <end position="59"/>
    </location>
</feature>
<feature type="transmembrane region" description="Helical" evidence="1">
    <location>
        <begin position="346"/>
        <end position="364"/>
    </location>
</feature>
<sequence length="474" mass="54078">MSKPERLHPATIVFNIIKGIRDSIFIIIIAIAGLMDVNIWYAVLGITILILLIVLMSYLSWSRFTYYVEEEELRLEYGIFIRKKRFIAKNRIQSIDLTQNILHRIFKLVKVEIETAGTGADAEASLNAVTLLKGEALRAQLKSQSINKEESVEEETISDPTQTITSKGILIAGATSGSVGVLIAIAAGAISELERFIPEDFFNNAYQWVIGLGLLIIIFMIIGGLILLWLIGIIGTVIRYWNFTITKIGEDIVITRGLLEKKHLTIPLRRIQSIGYVESIIRQPLGYSTVIAEVAGGSNESGEEFSTVIFPIMKTDEVSSFIRKFFPDYQMEEIDYKLPKRALKYYITRMLLPSLIAFIAVIIIVPYFTWIPILLIVLSILLGIMQYRDTGFTLEDSKVTIRYRFLSRVTMVIEHKRIQAFNKKQHFLHRREFLATIKLSIIGKMGLGKHFHIKEMEEKEANKLADWYSYRGED</sequence>
<reference evidence="3" key="2">
    <citation type="submission" date="2020-09" db="EMBL/GenBank/DDBJ databases">
        <authorList>
            <person name="Sun Q."/>
            <person name="Zhou Y."/>
        </authorList>
    </citation>
    <scope>NUCLEOTIDE SEQUENCE</scope>
    <source>
        <strain evidence="3">CGMCC 1.12408</strain>
    </source>
</reference>
<dbReference type="InterPro" id="IPR005182">
    <property type="entry name" value="YdbS-like_PH"/>
</dbReference>
<keyword evidence="4" id="KW-1185">Reference proteome</keyword>
<keyword evidence="1 3" id="KW-0812">Transmembrane</keyword>
<evidence type="ECO:0000259" key="2">
    <source>
        <dbReference type="Pfam" id="PF03703"/>
    </source>
</evidence>
<name>A0A916WFD0_9BACI</name>
<keyword evidence="1" id="KW-1133">Transmembrane helix</keyword>
<dbReference type="RefSeq" id="WP_188386349.1">
    <property type="nucleotide sequence ID" value="NZ_BMEY01000034.1"/>
</dbReference>
<organism evidence="3 4">
    <name type="scientific">Ornithinibacillus halotolerans</name>
    <dbReference type="NCBI Taxonomy" id="1274357"/>
    <lineage>
        <taxon>Bacteria</taxon>
        <taxon>Bacillati</taxon>
        <taxon>Bacillota</taxon>
        <taxon>Bacilli</taxon>
        <taxon>Bacillales</taxon>
        <taxon>Bacillaceae</taxon>
        <taxon>Ornithinibacillus</taxon>
    </lineage>
</organism>
<keyword evidence="1" id="KW-0472">Membrane</keyword>
<evidence type="ECO:0000313" key="4">
    <source>
        <dbReference type="Proteomes" id="UP000613512"/>
    </source>
</evidence>
<proteinExistence type="predicted"/>
<dbReference type="PIRSF" id="PIRSF026631">
    <property type="entry name" value="UCP026631"/>
    <property type="match status" value="1"/>
</dbReference>
<feature type="transmembrane region" description="Helical" evidence="1">
    <location>
        <begin position="169"/>
        <end position="190"/>
    </location>
</feature>
<feature type="domain" description="YdbS-like PH" evidence="2">
    <location>
        <begin position="241"/>
        <end position="320"/>
    </location>
</feature>
<feature type="transmembrane region" description="Helical" evidence="1">
    <location>
        <begin position="12"/>
        <end position="33"/>
    </location>
</feature>
<feature type="domain" description="YdbS-like PH" evidence="2">
    <location>
        <begin position="61"/>
        <end position="140"/>
    </location>
</feature>
<dbReference type="AlphaFoldDB" id="A0A916WFD0"/>
<dbReference type="Proteomes" id="UP000613512">
    <property type="component" value="Unassembled WGS sequence"/>
</dbReference>
<comment type="caution">
    <text evidence="3">The sequence shown here is derived from an EMBL/GenBank/DDBJ whole genome shotgun (WGS) entry which is preliminary data.</text>
</comment>
<dbReference type="PANTHER" id="PTHR34473">
    <property type="entry name" value="UPF0699 TRANSMEMBRANE PROTEIN YDBS"/>
    <property type="match status" value="1"/>
</dbReference>
<feature type="domain" description="YdbS-like PH" evidence="2">
    <location>
        <begin position="387"/>
        <end position="468"/>
    </location>
</feature>
<protein>
    <submittedName>
        <fullName evidence="3">UPF0699 transmembrane protein YdbT</fullName>
    </submittedName>
</protein>